<gene>
    <name evidence="1" type="ORF">BN587_00311</name>
</gene>
<sequence length="185" mass="21776">MTYSLEDGCEYVTLGRNQYVLNERKDIFVKRKNEVLVYLKERQSFINSYYDKLDKIPGLAKYFQLYDMWHKYNRLIFTGEIDEKKEDVEADKFGLPRPSEVKKTYPRVSALMEALSIAENYPYNDIGNVTIRRIINGEDYDLALKDVDKYINGNLSIADVSEYAIDMKKIVRAYLERNLDADVTY</sequence>
<reference evidence="1" key="1">
    <citation type="submission" date="2012-11" db="EMBL/GenBank/DDBJ databases">
        <title>Dependencies among metagenomic species, viruses, plasmids and units of genetic variation.</title>
        <authorList>
            <person name="Nielsen H.B."/>
            <person name="Almeida M."/>
            <person name="Juncker A.S."/>
            <person name="Rasmussen S."/>
            <person name="Li J."/>
            <person name="Sunagawa S."/>
            <person name="Plichta D."/>
            <person name="Gautier L."/>
            <person name="Le Chatelier E."/>
            <person name="Peletier E."/>
            <person name="Bonde I."/>
            <person name="Nielsen T."/>
            <person name="Manichanh C."/>
            <person name="Arumugam M."/>
            <person name="Batto J."/>
            <person name="Santos M.B.Q.D."/>
            <person name="Blom N."/>
            <person name="Borruel N."/>
            <person name="Burgdorf K.S."/>
            <person name="Boumezbeur F."/>
            <person name="Casellas F."/>
            <person name="Dore J."/>
            <person name="Guarner F."/>
            <person name="Hansen T."/>
            <person name="Hildebrand F."/>
            <person name="Kaas R.S."/>
            <person name="Kennedy S."/>
            <person name="Kristiansen K."/>
            <person name="Kultima J.R."/>
            <person name="Leonard P."/>
            <person name="Levenez F."/>
            <person name="Lund O."/>
            <person name="Moumen B."/>
            <person name="Le Paslier D."/>
            <person name="Pons N."/>
            <person name="Pedersen O."/>
            <person name="Prifti E."/>
            <person name="Qin J."/>
            <person name="Raes J."/>
            <person name="Tap J."/>
            <person name="Tims S."/>
            <person name="Ussery D.W."/>
            <person name="Yamada T."/>
            <person name="MetaHit consortium"/>
            <person name="Renault P."/>
            <person name="Sicheritz-Ponten T."/>
            <person name="Bork P."/>
            <person name="Wang J."/>
            <person name="Brunak S."/>
            <person name="Ehrlich S.D."/>
        </authorList>
    </citation>
    <scope>NUCLEOTIDE SEQUENCE [LARGE SCALE GENOMIC DNA]</scope>
</reference>
<dbReference type="AlphaFoldDB" id="R6XXY2"/>
<organism evidence="1 2">
    <name type="scientific">Phascolarctobacterium succinatutens CAG:287</name>
    <dbReference type="NCBI Taxonomy" id="1263101"/>
    <lineage>
        <taxon>Bacteria</taxon>
        <taxon>Bacillati</taxon>
        <taxon>Bacillota</taxon>
        <taxon>Negativicutes</taxon>
        <taxon>Acidaminococcales</taxon>
        <taxon>Acidaminococcaceae</taxon>
        <taxon>Phascolarctobacterium</taxon>
    </lineage>
</organism>
<comment type="caution">
    <text evidence="1">The sequence shown here is derived from an EMBL/GenBank/DDBJ whole genome shotgun (WGS) entry which is preliminary data.</text>
</comment>
<dbReference type="HOGENOM" id="CLU_1460022_0_0_9"/>
<evidence type="ECO:0000313" key="2">
    <source>
        <dbReference type="Proteomes" id="UP000014937"/>
    </source>
</evidence>
<proteinExistence type="predicted"/>
<evidence type="ECO:0000313" key="1">
    <source>
        <dbReference type="EMBL" id="CDD11097.1"/>
    </source>
</evidence>
<accession>R6XXY2</accession>
<protein>
    <submittedName>
        <fullName evidence="1">Uncharacterized protein</fullName>
    </submittedName>
</protein>
<name>R6XXY2_9FIRM</name>
<dbReference type="EMBL" id="CBGL010000072">
    <property type="protein sequence ID" value="CDD11097.1"/>
    <property type="molecule type" value="Genomic_DNA"/>
</dbReference>
<dbReference type="Proteomes" id="UP000014937">
    <property type="component" value="Unassembled WGS sequence"/>
</dbReference>